<sequence length="389" mass="45609">MLICYKNMSKNKPLVSGGKSLNINTKTSSEKCSDKFKDSINNISIKARNFCDNAEWFYFLKAKKKFMDSEELWWQALTLQEKKVINGLEDFKIPAYLGYRNSFKDGINRKDYKKKPIFTLLEVASACNIKCPFCFQSDPSFTTKEYMGIIDTKLALRAVDEIDDMKIRGITIASRGEPLLYNDLELLLNYIKTKDNILEIKVNTNAKRLTEKRLIKLINTPINILVISTDHYEKDKYEKFRHGSNYETFIKNITKINEVRSSFNRESNLYTRASGVKVDPKMDVEKFDDFYKQYFDESGSVDAIERWNTYTNEKEQGELNPCGFPFEKMYIWYDGVINPCDNDYKSQLSPGKFGELTLKQCWDNMQILREEMLNNRRHLHEPCDRCYVS</sequence>
<evidence type="ECO:0000259" key="6">
    <source>
        <dbReference type="Pfam" id="PF13186"/>
    </source>
</evidence>
<protein>
    <submittedName>
        <fullName evidence="7">Uncharacterized protein</fullName>
    </submittedName>
</protein>
<dbReference type="STRING" id="93060.P9215_14771"/>
<dbReference type="InterPro" id="IPR007197">
    <property type="entry name" value="rSAM"/>
</dbReference>
<dbReference type="GO" id="GO:0051536">
    <property type="term" value="F:iron-sulfur cluster binding"/>
    <property type="evidence" value="ECO:0007669"/>
    <property type="project" value="UniProtKB-KW"/>
</dbReference>
<proteinExistence type="predicted"/>
<gene>
    <name evidence="7" type="ordered locus">P9215_14771</name>
</gene>
<evidence type="ECO:0000256" key="1">
    <source>
        <dbReference type="ARBA" id="ARBA00022691"/>
    </source>
</evidence>
<organism evidence="7 8">
    <name type="scientific">Prochlorococcus marinus (strain MIT 9215)</name>
    <dbReference type="NCBI Taxonomy" id="93060"/>
    <lineage>
        <taxon>Bacteria</taxon>
        <taxon>Bacillati</taxon>
        <taxon>Cyanobacteriota</taxon>
        <taxon>Cyanophyceae</taxon>
        <taxon>Synechococcales</taxon>
        <taxon>Prochlorococcaceae</taxon>
        <taxon>Prochlorococcus</taxon>
    </lineage>
</organism>
<dbReference type="HOGENOM" id="CLU_709519_0_0_3"/>
<dbReference type="SUPFAM" id="SSF102114">
    <property type="entry name" value="Radical SAM enzymes"/>
    <property type="match status" value="1"/>
</dbReference>
<reference evidence="7 8" key="1">
    <citation type="journal article" date="2007" name="PLoS Genet.">
        <title>Patterns and implications of gene gain and loss in the evolution of Prochlorococcus.</title>
        <authorList>
            <person name="Kettler G.C."/>
            <person name="Martiny A.C."/>
            <person name="Huang K."/>
            <person name="Zucker J."/>
            <person name="Coleman M.L."/>
            <person name="Rodrigue S."/>
            <person name="Chen F."/>
            <person name="Lapidus A."/>
            <person name="Ferriera S."/>
            <person name="Johnson J."/>
            <person name="Steglich C."/>
            <person name="Church G.M."/>
            <person name="Richardson P."/>
            <person name="Chisholm S.W."/>
        </authorList>
    </citation>
    <scope>NUCLEOTIDE SEQUENCE [LARGE SCALE GENOMIC DNA]</scope>
    <source>
        <strain evidence="7 8">MIT 9215</strain>
    </source>
</reference>
<evidence type="ECO:0000256" key="3">
    <source>
        <dbReference type="ARBA" id="ARBA00023004"/>
    </source>
</evidence>
<dbReference type="GO" id="GO:0003824">
    <property type="term" value="F:catalytic activity"/>
    <property type="evidence" value="ECO:0007669"/>
    <property type="project" value="InterPro"/>
</dbReference>
<dbReference type="PANTHER" id="PTHR11228:SF7">
    <property type="entry name" value="PQQA PEPTIDE CYCLASE"/>
    <property type="match status" value="1"/>
</dbReference>
<dbReference type="PANTHER" id="PTHR11228">
    <property type="entry name" value="RADICAL SAM DOMAIN PROTEIN"/>
    <property type="match status" value="1"/>
</dbReference>
<name>A8G659_PROM2</name>
<feature type="domain" description="4Fe4S-binding SPASM" evidence="6">
    <location>
        <begin position="322"/>
        <end position="387"/>
    </location>
</feature>
<dbReference type="InterPro" id="IPR023885">
    <property type="entry name" value="4Fe4S-binding_SPASM_dom"/>
</dbReference>
<evidence type="ECO:0000256" key="4">
    <source>
        <dbReference type="ARBA" id="ARBA00023014"/>
    </source>
</evidence>
<keyword evidence="3" id="KW-0408">Iron</keyword>
<dbReference type="eggNOG" id="COG0535">
    <property type="taxonomic scope" value="Bacteria"/>
</dbReference>
<dbReference type="InterPro" id="IPR058240">
    <property type="entry name" value="rSAM_sf"/>
</dbReference>
<dbReference type="InterPro" id="IPR050377">
    <property type="entry name" value="Radical_SAM_PqqE_MftC-like"/>
</dbReference>
<dbReference type="CDD" id="cd21109">
    <property type="entry name" value="SPASM"/>
    <property type="match status" value="1"/>
</dbReference>
<dbReference type="EMBL" id="CP000825">
    <property type="protein sequence ID" value="ABV51090.1"/>
    <property type="molecule type" value="Genomic_DNA"/>
</dbReference>
<dbReference type="OrthoDB" id="9782387at2"/>
<accession>A8G659</accession>
<dbReference type="InterPro" id="IPR013785">
    <property type="entry name" value="Aldolase_TIM"/>
</dbReference>
<dbReference type="Pfam" id="PF04055">
    <property type="entry name" value="Radical_SAM"/>
    <property type="match status" value="1"/>
</dbReference>
<evidence type="ECO:0000259" key="5">
    <source>
        <dbReference type="Pfam" id="PF04055"/>
    </source>
</evidence>
<evidence type="ECO:0000313" key="8">
    <source>
        <dbReference type="Proteomes" id="UP000002014"/>
    </source>
</evidence>
<dbReference type="SFLD" id="SFLDG01067">
    <property type="entry name" value="SPASM/twitch_domain_containing"/>
    <property type="match status" value="1"/>
</dbReference>
<dbReference type="Proteomes" id="UP000002014">
    <property type="component" value="Chromosome"/>
</dbReference>
<evidence type="ECO:0000256" key="2">
    <source>
        <dbReference type="ARBA" id="ARBA00022723"/>
    </source>
</evidence>
<dbReference type="Pfam" id="PF13186">
    <property type="entry name" value="SPASM"/>
    <property type="match status" value="1"/>
</dbReference>
<feature type="domain" description="Radical SAM core" evidence="5">
    <location>
        <begin position="123"/>
        <end position="259"/>
    </location>
</feature>
<dbReference type="GO" id="GO:0046872">
    <property type="term" value="F:metal ion binding"/>
    <property type="evidence" value="ECO:0007669"/>
    <property type="project" value="UniProtKB-KW"/>
</dbReference>
<keyword evidence="2" id="KW-0479">Metal-binding</keyword>
<dbReference type="KEGG" id="pmh:P9215_14771"/>
<dbReference type="CDD" id="cd01335">
    <property type="entry name" value="Radical_SAM"/>
    <property type="match status" value="1"/>
</dbReference>
<evidence type="ECO:0000313" key="7">
    <source>
        <dbReference type="EMBL" id="ABV51090.1"/>
    </source>
</evidence>
<dbReference type="SFLD" id="SFLDS00029">
    <property type="entry name" value="Radical_SAM"/>
    <property type="match status" value="1"/>
</dbReference>
<dbReference type="Gene3D" id="3.20.20.70">
    <property type="entry name" value="Aldolase class I"/>
    <property type="match status" value="1"/>
</dbReference>
<dbReference type="AlphaFoldDB" id="A8G659"/>
<keyword evidence="4" id="KW-0411">Iron-sulfur</keyword>
<keyword evidence="1" id="KW-0949">S-adenosyl-L-methionine</keyword>